<protein>
    <submittedName>
        <fullName evidence="5">Methyltransferase domain-containing protein</fullName>
    </submittedName>
</protein>
<dbReference type="PANTHER" id="PTHR44942">
    <property type="entry name" value="METHYLTRANSF_11 DOMAIN-CONTAINING PROTEIN"/>
    <property type="match status" value="1"/>
</dbReference>
<dbReference type="SUPFAM" id="SSF53335">
    <property type="entry name" value="S-adenosyl-L-methionine-dependent methyltransferases"/>
    <property type="match status" value="1"/>
</dbReference>
<comment type="caution">
    <text evidence="5">The sequence shown here is derived from an EMBL/GenBank/DDBJ whole genome shotgun (WGS) entry which is preliminary data.</text>
</comment>
<reference evidence="5 6" key="1">
    <citation type="submission" date="2020-10" db="EMBL/GenBank/DDBJ databases">
        <title>Connecting structure to function with the recovery of over 1000 high-quality activated sludge metagenome-assembled genomes encoding full-length rRNA genes using long-read sequencing.</title>
        <authorList>
            <person name="Singleton C.M."/>
            <person name="Petriglieri F."/>
            <person name="Kristensen J.M."/>
            <person name="Kirkegaard R.H."/>
            <person name="Michaelsen T.Y."/>
            <person name="Andersen M.H."/>
            <person name="Karst S.M."/>
            <person name="Dueholm M.S."/>
            <person name="Nielsen P.H."/>
            <person name="Albertsen M."/>
        </authorList>
    </citation>
    <scope>NUCLEOTIDE SEQUENCE [LARGE SCALE GENOMIC DNA]</scope>
    <source>
        <strain evidence="5">Ribe_18-Q3-R11-54_MAXAC.273</strain>
    </source>
</reference>
<organism evidence="5 6">
    <name type="scientific">Candidatus Opimibacter skivensis</name>
    <dbReference type="NCBI Taxonomy" id="2982028"/>
    <lineage>
        <taxon>Bacteria</taxon>
        <taxon>Pseudomonadati</taxon>
        <taxon>Bacteroidota</taxon>
        <taxon>Saprospiria</taxon>
        <taxon>Saprospirales</taxon>
        <taxon>Saprospiraceae</taxon>
        <taxon>Candidatus Opimibacter</taxon>
    </lineage>
</organism>
<keyword evidence="3" id="KW-0808">Transferase</keyword>
<dbReference type="GO" id="GO:0008757">
    <property type="term" value="F:S-adenosylmethionine-dependent methyltransferase activity"/>
    <property type="evidence" value="ECO:0007669"/>
    <property type="project" value="InterPro"/>
</dbReference>
<dbReference type="PANTHER" id="PTHR44942:SF4">
    <property type="entry name" value="METHYLTRANSFERASE TYPE 11 DOMAIN-CONTAINING PROTEIN"/>
    <property type="match status" value="1"/>
</dbReference>
<dbReference type="Pfam" id="PF08241">
    <property type="entry name" value="Methyltransf_11"/>
    <property type="match status" value="1"/>
</dbReference>
<evidence type="ECO:0000256" key="3">
    <source>
        <dbReference type="ARBA" id="ARBA00022679"/>
    </source>
</evidence>
<dbReference type="Gene3D" id="3.40.50.150">
    <property type="entry name" value="Vaccinia Virus protein VP39"/>
    <property type="match status" value="1"/>
</dbReference>
<dbReference type="CDD" id="cd02440">
    <property type="entry name" value="AdoMet_MTases"/>
    <property type="match status" value="1"/>
</dbReference>
<evidence type="ECO:0000313" key="6">
    <source>
        <dbReference type="Proteomes" id="UP000808337"/>
    </source>
</evidence>
<evidence type="ECO:0000256" key="2">
    <source>
        <dbReference type="ARBA" id="ARBA00022603"/>
    </source>
</evidence>
<evidence type="ECO:0000259" key="4">
    <source>
        <dbReference type="Pfam" id="PF08241"/>
    </source>
</evidence>
<proteinExistence type="inferred from homology"/>
<name>A0A9D7SS26_9BACT</name>
<evidence type="ECO:0000313" key="5">
    <source>
        <dbReference type="EMBL" id="MBK9982037.1"/>
    </source>
</evidence>
<dbReference type="InterPro" id="IPR013216">
    <property type="entry name" value="Methyltransf_11"/>
</dbReference>
<dbReference type="Proteomes" id="UP000808337">
    <property type="component" value="Unassembled WGS sequence"/>
</dbReference>
<dbReference type="GO" id="GO:0032259">
    <property type="term" value="P:methylation"/>
    <property type="evidence" value="ECO:0007669"/>
    <property type="project" value="UniProtKB-KW"/>
</dbReference>
<dbReference type="AlphaFoldDB" id="A0A9D7SS26"/>
<sequence length="268" mass="30445">MTDHNSIFTGSIPEHYDHYLGPMFFEPYAIEVAKRIDPSKVDVALEIGCGTGRVTRHLRKVLAKHTKLIASDISPDMMLLAKEHLKDQHIEWAIINAQQLPFDDGSIDLVVCCFAYMFLEDKAQAFAEAYRVLKPGGMLIFTTWDKLEYNEASNVFRHIAKPYLPDPVPPSFRLPFIFNDHYVIKEMLETVGFFTIKIESVEKKSICHSAHEAAIGLARGGSLYHEIMKSNPQWIEEICEKLETELAHQFGDSPMVASMRAVVCETIK</sequence>
<keyword evidence="2 5" id="KW-0489">Methyltransferase</keyword>
<dbReference type="EMBL" id="JADKGY010000001">
    <property type="protein sequence ID" value="MBK9982037.1"/>
    <property type="molecule type" value="Genomic_DNA"/>
</dbReference>
<accession>A0A9D7SS26</accession>
<gene>
    <name evidence="5" type="ORF">IPP15_06345</name>
</gene>
<comment type="similarity">
    <text evidence="1">Belongs to the methyltransferase superfamily.</text>
</comment>
<evidence type="ECO:0000256" key="1">
    <source>
        <dbReference type="ARBA" id="ARBA00008361"/>
    </source>
</evidence>
<dbReference type="InterPro" id="IPR029063">
    <property type="entry name" value="SAM-dependent_MTases_sf"/>
</dbReference>
<dbReference type="InterPro" id="IPR051052">
    <property type="entry name" value="Diverse_substrate_MTase"/>
</dbReference>
<feature type="domain" description="Methyltransferase type 11" evidence="4">
    <location>
        <begin position="45"/>
        <end position="141"/>
    </location>
</feature>